<dbReference type="GO" id="GO:0051539">
    <property type="term" value="F:4 iron, 4 sulfur cluster binding"/>
    <property type="evidence" value="ECO:0007669"/>
    <property type="project" value="UniProtKB-KW"/>
</dbReference>
<dbReference type="SFLD" id="SFLDG01070">
    <property type="entry name" value="PLP-dependent"/>
    <property type="match status" value="1"/>
</dbReference>
<evidence type="ECO:0000256" key="11">
    <source>
        <dbReference type="PIRSR" id="PIRSR603739-50"/>
    </source>
</evidence>
<accession>A0A0K1PMV9</accession>
<dbReference type="GO" id="GO:0046872">
    <property type="term" value="F:metal ion binding"/>
    <property type="evidence" value="ECO:0007669"/>
    <property type="project" value="UniProtKB-KW"/>
</dbReference>
<dbReference type="STRING" id="1391654.AKJ09_01113"/>
<evidence type="ECO:0000256" key="4">
    <source>
        <dbReference type="ARBA" id="ARBA00022485"/>
    </source>
</evidence>
<dbReference type="SFLD" id="SFLDS00029">
    <property type="entry name" value="Radical_SAM"/>
    <property type="match status" value="1"/>
</dbReference>
<evidence type="ECO:0000256" key="7">
    <source>
        <dbReference type="ARBA" id="ARBA00022898"/>
    </source>
</evidence>
<dbReference type="InterPro" id="IPR013785">
    <property type="entry name" value="Aldolase_TIM"/>
</dbReference>
<comment type="cofactor">
    <cofactor evidence="1 11">
        <name>pyridoxal 5'-phosphate</name>
        <dbReference type="ChEBI" id="CHEBI:597326"/>
    </cofactor>
</comment>
<keyword evidence="14" id="KW-1185">Reference proteome</keyword>
<feature type="domain" description="Radical SAM core" evidence="12">
    <location>
        <begin position="149"/>
        <end position="373"/>
    </location>
</feature>
<evidence type="ECO:0000256" key="5">
    <source>
        <dbReference type="ARBA" id="ARBA00022691"/>
    </source>
</evidence>
<evidence type="ECO:0000256" key="10">
    <source>
        <dbReference type="ARBA" id="ARBA00023235"/>
    </source>
</evidence>
<evidence type="ECO:0000259" key="12">
    <source>
        <dbReference type="PROSITE" id="PS51918"/>
    </source>
</evidence>
<keyword evidence="7 11" id="KW-0663">Pyridoxal phosphate</keyword>
<keyword evidence="6" id="KW-0479">Metal-binding</keyword>
<dbReference type="PROSITE" id="PS51918">
    <property type="entry name" value="RADICAL_SAM"/>
    <property type="match status" value="1"/>
</dbReference>
<evidence type="ECO:0000256" key="6">
    <source>
        <dbReference type="ARBA" id="ARBA00022723"/>
    </source>
</evidence>
<dbReference type="Pfam" id="PF12544">
    <property type="entry name" value="LAM_C"/>
    <property type="match status" value="1"/>
</dbReference>
<dbReference type="InterPro" id="IPR003739">
    <property type="entry name" value="Lys_aminomutase/Glu_NH3_mut"/>
</dbReference>
<dbReference type="InterPro" id="IPR058240">
    <property type="entry name" value="rSAM_sf"/>
</dbReference>
<keyword evidence="5" id="KW-0949">S-adenosyl-L-methionine</keyword>
<dbReference type="PATRIC" id="fig|1391654.3.peg.1131"/>
<dbReference type="NCBIfam" id="TIGR00238">
    <property type="entry name" value="KamA family radical SAM protein"/>
    <property type="match status" value="1"/>
</dbReference>
<keyword evidence="4" id="KW-0004">4Fe-4S</keyword>
<dbReference type="InterPro" id="IPR025895">
    <property type="entry name" value="LAM_C_dom"/>
</dbReference>
<evidence type="ECO:0000256" key="1">
    <source>
        <dbReference type="ARBA" id="ARBA00001933"/>
    </source>
</evidence>
<dbReference type="PANTHER" id="PTHR30538">
    <property type="entry name" value="LYSINE 2,3-AMINOMUTASE-RELATED"/>
    <property type="match status" value="1"/>
</dbReference>
<dbReference type="GO" id="GO:0016853">
    <property type="term" value="F:isomerase activity"/>
    <property type="evidence" value="ECO:0007669"/>
    <property type="project" value="UniProtKB-KW"/>
</dbReference>
<dbReference type="SUPFAM" id="SSF102114">
    <property type="entry name" value="Radical SAM enzymes"/>
    <property type="match status" value="1"/>
</dbReference>
<evidence type="ECO:0000313" key="14">
    <source>
        <dbReference type="Proteomes" id="UP000064967"/>
    </source>
</evidence>
<evidence type="ECO:0000256" key="8">
    <source>
        <dbReference type="ARBA" id="ARBA00023004"/>
    </source>
</evidence>
<keyword evidence="10" id="KW-0413">Isomerase</keyword>
<dbReference type="AlphaFoldDB" id="A0A0K1PMV9"/>
<comment type="similarity">
    <text evidence="3">Belongs to the radical SAM superfamily. KamA family.</text>
</comment>
<keyword evidence="9" id="KW-0411">Iron-sulfur</keyword>
<reference evidence="13 14" key="1">
    <citation type="submission" date="2015-08" db="EMBL/GenBank/DDBJ databases">
        <authorList>
            <person name="Babu N.S."/>
            <person name="Beckwith C.J."/>
            <person name="Beseler K.G."/>
            <person name="Brison A."/>
            <person name="Carone J.V."/>
            <person name="Caskin T.P."/>
            <person name="Diamond M."/>
            <person name="Durham M.E."/>
            <person name="Foxe J.M."/>
            <person name="Go M."/>
            <person name="Henderson B.A."/>
            <person name="Jones I.B."/>
            <person name="McGettigan J.A."/>
            <person name="Micheletti S.J."/>
            <person name="Nasrallah M.E."/>
            <person name="Ortiz D."/>
            <person name="Piller C.R."/>
            <person name="Privatt S.R."/>
            <person name="Schneider S.L."/>
            <person name="Sharp S."/>
            <person name="Smith T.C."/>
            <person name="Stanton J.D."/>
            <person name="Ullery H.E."/>
            <person name="Wilson R.J."/>
            <person name="Serrano M.G."/>
            <person name="Buck G."/>
            <person name="Lee V."/>
            <person name="Wang Y."/>
            <person name="Carvalho R."/>
            <person name="Voegtly L."/>
            <person name="Shi R."/>
            <person name="Duckworth R."/>
            <person name="Johnson A."/>
            <person name="Loviza R."/>
            <person name="Walstead R."/>
            <person name="Shah Z."/>
            <person name="Kiflezghi M."/>
            <person name="Wade K."/>
            <person name="Ball S.L."/>
            <person name="Bradley K.W."/>
            <person name="Asai D.J."/>
            <person name="Bowman C.A."/>
            <person name="Russell D.A."/>
            <person name="Pope W.H."/>
            <person name="Jacobs-Sera D."/>
            <person name="Hendrix R.W."/>
            <person name="Hatfull G.F."/>
        </authorList>
    </citation>
    <scope>NUCLEOTIDE SEQUENCE [LARGE SCALE GENOMIC DNA]</scope>
    <source>
        <strain evidence="13 14">DSM 27648</strain>
    </source>
</reference>
<gene>
    <name evidence="13" type="ORF">AKJ09_01113</name>
</gene>
<dbReference type="Proteomes" id="UP000064967">
    <property type="component" value="Chromosome"/>
</dbReference>
<dbReference type="RefSeq" id="WP_146646044.1">
    <property type="nucleotide sequence ID" value="NZ_CP012333.1"/>
</dbReference>
<dbReference type="EMBL" id="CP012333">
    <property type="protein sequence ID" value="AKU94449.1"/>
    <property type="molecule type" value="Genomic_DNA"/>
</dbReference>
<evidence type="ECO:0000313" key="13">
    <source>
        <dbReference type="EMBL" id="AKU94449.1"/>
    </source>
</evidence>
<organism evidence="13 14">
    <name type="scientific">Labilithrix luteola</name>
    <dbReference type="NCBI Taxonomy" id="1391654"/>
    <lineage>
        <taxon>Bacteria</taxon>
        <taxon>Pseudomonadati</taxon>
        <taxon>Myxococcota</taxon>
        <taxon>Polyangia</taxon>
        <taxon>Polyangiales</taxon>
        <taxon>Labilitrichaceae</taxon>
        <taxon>Labilithrix</taxon>
    </lineage>
</organism>
<comment type="cofactor">
    <cofactor evidence="2">
        <name>[4Fe-4S] cluster</name>
        <dbReference type="ChEBI" id="CHEBI:49883"/>
    </cofactor>
</comment>
<dbReference type="Gene3D" id="3.20.20.70">
    <property type="entry name" value="Aldolase class I"/>
    <property type="match status" value="1"/>
</dbReference>
<dbReference type="InterPro" id="IPR007197">
    <property type="entry name" value="rSAM"/>
</dbReference>
<dbReference type="PANTHER" id="PTHR30538:SF0">
    <property type="entry name" value="L-LYSINE 2,3-AMINOMUTASE AQ_1632-RELATED"/>
    <property type="match status" value="1"/>
</dbReference>
<dbReference type="OrthoDB" id="9768064at2"/>
<sequence>MSALHVVPNDPIVPKKPPVDPKTLGYRELLRGAFWQRIPAYASVTEEQFLDHNWQAKHTITNPAKLLAALQNLVSPQFIEDAEQGFKRAPMTIRVSPYLLSLIDWEKPYEDPLRIQFIPVASRLLPDHPKLDLDSLHEQADAPVQGLTHRYPDKALFLALDTCPVYCRFCTRSYAVGIDTDEVEKVSLKVSNERWARAFEYIRSRPELEDIVISGGDAYQLRATQIEEIGEALLGSPNVRRMRFATKGPAVMPQKILTDHAWVDALTRVVEKGRKLHKEVVLHTHFNHPKEITGITEDAMNKLMERGITVRNQSVLQRGVNDSPETMTELVKRMGHVNVHPYYVYVHDLVTGVEDLRTSVDTALFIEKHVRGSTAGFNTPLFVVDAPGGGGKRDVHSFEYYDRESGISVYQAPSVKPGQFFLYYDPLHQLSTAIQRRWADPGEHEQMIAAAIAKAKERVR</sequence>
<protein>
    <submittedName>
        <fullName evidence="13">Lysine 2,3-aminomutase</fullName>
    </submittedName>
</protein>
<name>A0A0K1PMV9_9BACT</name>
<feature type="modified residue" description="N6-(pyridoxal phosphate)lysine" evidence="11">
    <location>
        <position position="392"/>
    </location>
</feature>
<proteinExistence type="inferred from homology"/>
<keyword evidence="8" id="KW-0408">Iron</keyword>
<evidence type="ECO:0000256" key="9">
    <source>
        <dbReference type="ARBA" id="ARBA00023014"/>
    </source>
</evidence>
<evidence type="ECO:0000256" key="2">
    <source>
        <dbReference type="ARBA" id="ARBA00001966"/>
    </source>
</evidence>
<dbReference type="KEGG" id="llu:AKJ09_01113"/>
<evidence type="ECO:0000256" key="3">
    <source>
        <dbReference type="ARBA" id="ARBA00008703"/>
    </source>
</evidence>